<keyword evidence="2" id="KW-0472">Membrane</keyword>
<dbReference type="Proteomes" id="UP000244932">
    <property type="component" value="Unassembled WGS sequence"/>
</dbReference>
<evidence type="ECO:0000313" key="3">
    <source>
        <dbReference type="EMBL" id="SPF29848.1"/>
    </source>
</evidence>
<evidence type="ECO:0000313" key="4">
    <source>
        <dbReference type="Proteomes" id="UP000244932"/>
    </source>
</evidence>
<organism evidence="3 4">
    <name type="scientific">Pontivivens insulae</name>
    <dbReference type="NCBI Taxonomy" id="1639689"/>
    <lineage>
        <taxon>Bacteria</taxon>
        <taxon>Pseudomonadati</taxon>
        <taxon>Pseudomonadota</taxon>
        <taxon>Alphaproteobacteria</taxon>
        <taxon>Rhodobacterales</taxon>
        <taxon>Paracoccaceae</taxon>
        <taxon>Pontivivens</taxon>
    </lineage>
</organism>
<dbReference type="EMBL" id="OMKW01000003">
    <property type="protein sequence ID" value="SPF29848.1"/>
    <property type="molecule type" value="Genomic_DNA"/>
</dbReference>
<protein>
    <submittedName>
        <fullName evidence="3">Uncharacterized protein</fullName>
    </submittedName>
</protein>
<keyword evidence="4" id="KW-1185">Reference proteome</keyword>
<evidence type="ECO:0000256" key="2">
    <source>
        <dbReference type="SAM" id="Phobius"/>
    </source>
</evidence>
<gene>
    <name evidence="3" type="ORF">POI8812_02169</name>
</gene>
<feature type="transmembrane region" description="Helical" evidence="2">
    <location>
        <begin position="24"/>
        <end position="44"/>
    </location>
</feature>
<keyword evidence="2" id="KW-1133">Transmembrane helix</keyword>
<proteinExistence type="predicted"/>
<evidence type="ECO:0000256" key="1">
    <source>
        <dbReference type="SAM" id="MobiDB-lite"/>
    </source>
</evidence>
<reference evidence="3 4" key="1">
    <citation type="submission" date="2018-03" db="EMBL/GenBank/DDBJ databases">
        <authorList>
            <person name="Keele B.F."/>
        </authorList>
    </citation>
    <scope>NUCLEOTIDE SEQUENCE [LARGE SCALE GENOMIC DNA]</scope>
    <source>
        <strain evidence="3 4">CeCT 8812</strain>
    </source>
</reference>
<dbReference type="AlphaFoldDB" id="A0A2R8ACS7"/>
<feature type="region of interest" description="Disordered" evidence="1">
    <location>
        <begin position="47"/>
        <end position="68"/>
    </location>
</feature>
<name>A0A2R8ACS7_9RHOB</name>
<keyword evidence="2" id="KW-0812">Transmembrane</keyword>
<sequence length="88" mass="9503">MEDEVPLTFGERALEFAIAVPDTFPFQFVTGLVVSLVIFGLLALPKSNKPKERGTRKGSASSKRVKLSAAELRAVRAQRRDRSSGGAA</sequence>
<accession>A0A2R8ACS7</accession>